<keyword evidence="3" id="KW-0999">Mitochondrion inner membrane</keyword>
<evidence type="ECO:0000256" key="5">
    <source>
        <dbReference type="ARBA" id="ARBA00023128"/>
    </source>
</evidence>
<keyword evidence="5" id="KW-0496">Mitochondrion</keyword>
<comment type="subcellular location">
    <subcellularLocation>
        <location evidence="1">Mitochondrion inner membrane</location>
        <topology evidence="1">Peripheral membrane protein</topology>
        <orientation evidence="1">Matrix side</orientation>
    </subcellularLocation>
</comment>
<dbReference type="PANTHER" id="PTHR31107">
    <property type="entry name" value="APOPTOGENIC PROTEIN 1, MITOCHONDRIAL"/>
    <property type="match status" value="1"/>
</dbReference>
<dbReference type="Proteomes" id="UP000502823">
    <property type="component" value="Unassembled WGS sequence"/>
</dbReference>
<keyword evidence="7" id="KW-1133">Transmembrane helix</keyword>
<comment type="similarity">
    <text evidence="2">Belongs to the COA8 family.</text>
</comment>
<keyword evidence="9" id="KW-1185">Reference proteome</keyword>
<protein>
    <submittedName>
        <fullName evidence="8">Uncharacterized protein</fullName>
    </submittedName>
</protein>
<evidence type="ECO:0000256" key="6">
    <source>
        <dbReference type="ARBA" id="ARBA00023136"/>
    </source>
</evidence>
<keyword evidence="4" id="KW-0809">Transit peptide</keyword>
<keyword evidence="6 7" id="KW-0472">Membrane</keyword>
<evidence type="ECO:0000256" key="7">
    <source>
        <dbReference type="SAM" id="Phobius"/>
    </source>
</evidence>
<sequence length="134" mass="15212">MKTVNGKQEAGALQRAAASLFSCTSIVSFLILPATCAAVVAPIGIYGLYWPCPPSSERKEFIAANLPQNKSSGTDEKTLTADEMSVFYKTFLDKNWKVHKRYNAEWYRKNIELVIFALRVKIFKAKRWVMTRTK</sequence>
<proteinExistence type="inferred from homology"/>
<accession>A0A6L2PP54</accession>
<gene>
    <name evidence="8" type="ORF">Cfor_02042</name>
</gene>
<dbReference type="GO" id="GO:0005743">
    <property type="term" value="C:mitochondrial inner membrane"/>
    <property type="evidence" value="ECO:0007669"/>
    <property type="project" value="UniProtKB-SubCell"/>
</dbReference>
<dbReference type="PANTHER" id="PTHR31107:SF2">
    <property type="entry name" value="CYTOCHROME C OXIDASE ASSEMBLY FACTOR 8"/>
    <property type="match status" value="1"/>
</dbReference>
<evidence type="ECO:0000256" key="4">
    <source>
        <dbReference type="ARBA" id="ARBA00022946"/>
    </source>
</evidence>
<evidence type="ECO:0000256" key="1">
    <source>
        <dbReference type="ARBA" id="ARBA00004443"/>
    </source>
</evidence>
<evidence type="ECO:0000313" key="9">
    <source>
        <dbReference type="Proteomes" id="UP000502823"/>
    </source>
</evidence>
<evidence type="ECO:0000256" key="2">
    <source>
        <dbReference type="ARBA" id="ARBA00005453"/>
    </source>
</evidence>
<dbReference type="OrthoDB" id="6246201at2759"/>
<feature type="transmembrane region" description="Helical" evidence="7">
    <location>
        <begin position="26"/>
        <end position="49"/>
    </location>
</feature>
<organism evidence="8 9">
    <name type="scientific">Coptotermes formosanus</name>
    <name type="common">Formosan subterranean termite</name>
    <dbReference type="NCBI Taxonomy" id="36987"/>
    <lineage>
        <taxon>Eukaryota</taxon>
        <taxon>Metazoa</taxon>
        <taxon>Ecdysozoa</taxon>
        <taxon>Arthropoda</taxon>
        <taxon>Hexapoda</taxon>
        <taxon>Insecta</taxon>
        <taxon>Pterygota</taxon>
        <taxon>Neoptera</taxon>
        <taxon>Polyneoptera</taxon>
        <taxon>Dictyoptera</taxon>
        <taxon>Blattodea</taxon>
        <taxon>Blattoidea</taxon>
        <taxon>Termitoidae</taxon>
        <taxon>Rhinotermitidae</taxon>
        <taxon>Coptotermes</taxon>
    </lineage>
</organism>
<dbReference type="InterPro" id="IPR018796">
    <property type="entry name" value="COA8"/>
</dbReference>
<dbReference type="Pfam" id="PF10231">
    <property type="entry name" value="COA8"/>
    <property type="match status" value="1"/>
</dbReference>
<dbReference type="EMBL" id="BLKM01000354">
    <property type="protein sequence ID" value="GFG32235.1"/>
    <property type="molecule type" value="Genomic_DNA"/>
</dbReference>
<dbReference type="InParanoid" id="A0A6L2PP54"/>
<evidence type="ECO:0000313" key="8">
    <source>
        <dbReference type="EMBL" id="GFG32235.1"/>
    </source>
</evidence>
<dbReference type="GO" id="GO:0097193">
    <property type="term" value="P:intrinsic apoptotic signaling pathway"/>
    <property type="evidence" value="ECO:0007669"/>
    <property type="project" value="InterPro"/>
</dbReference>
<reference evidence="9" key="1">
    <citation type="submission" date="2020-01" db="EMBL/GenBank/DDBJ databases">
        <title>Draft genome sequence of the Termite Coptotermes fromosanus.</title>
        <authorList>
            <person name="Itakura S."/>
            <person name="Yosikawa Y."/>
            <person name="Umezawa K."/>
        </authorList>
    </citation>
    <scope>NUCLEOTIDE SEQUENCE [LARGE SCALE GENOMIC DNA]</scope>
</reference>
<comment type="caution">
    <text evidence="8">The sequence shown here is derived from an EMBL/GenBank/DDBJ whole genome shotgun (WGS) entry which is preliminary data.</text>
</comment>
<dbReference type="AlphaFoldDB" id="A0A6L2PP54"/>
<evidence type="ECO:0000256" key="3">
    <source>
        <dbReference type="ARBA" id="ARBA00022792"/>
    </source>
</evidence>
<name>A0A6L2PP54_COPFO</name>
<keyword evidence="7" id="KW-0812">Transmembrane</keyword>